<reference evidence="11 12" key="1">
    <citation type="submission" date="2022-01" db="EMBL/GenBank/DDBJ databases">
        <title>A chromosomal length assembly of Cordylochernes scorpioides.</title>
        <authorList>
            <person name="Zeh D."/>
            <person name="Zeh J."/>
        </authorList>
    </citation>
    <scope>NUCLEOTIDE SEQUENCE [LARGE SCALE GENOMIC DNA]</scope>
    <source>
        <strain evidence="11">IN4F17</strain>
        <tissue evidence="11">Whole Body</tissue>
    </source>
</reference>
<feature type="repeat" description="ANK" evidence="8">
    <location>
        <begin position="486"/>
        <end position="518"/>
    </location>
</feature>
<dbReference type="Pfam" id="PF13358">
    <property type="entry name" value="DDE_3"/>
    <property type="match status" value="1"/>
</dbReference>
<keyword evidence="3" id="KW-1052">Target cell membrane</keyword>
<dbReference type="InterPro" id="IPR038717">
    <property type="entry name" value="Tc1-like_DDE_dom"/>
</dbReference>
<keyword evidence="5" id="KW-0638">Presynaptic neurotoxin</keyword>
<feature type="repeat" description="ANK" evidence="8">
    <location>
        <begin position="97"/>
        <end position="129"/>
    </location>
</feature>
<dbReference type="EMBL" id="CP092868">
    <property type="protein sequence ID" value="UYV68874.1"/>
    <property type="molecule type" value="Genomic_DNA"/>
</dbReference>
<feature type="repeat" description="ANK" evidence="8">
    <location>
        <begin position="321"/>
        <end position="353"/>
    </location>
</feature>
<evidence type="ECO:0000256" key="5">
    <source>
        <dbReference type="ARBA" id="ARBA00023028"/>
    </source>
</evidence>
<dbReference type="PANTHER" id="PTHR24189:SF50">
    <property type="entry name" value="ANKYRIN REPEAT AND SOCS BOX PROTEIN 2"/>
    <property type="match status" value="1"/>
</dbReference>
<keyword evidence="2" id="KW-0268">Exocytosis</keyword>
<evidence type="ECO:0000256" key="1">
    <source>
        <dbReference type="ARBA" id="ARBA00004175"/>
    </source>
</evidence>
<feature type="repeat" description="ANK" evidence="8">
    <location>
        <begin position="387"/>
        <end position="419"/>
    </location>
</feature>
<evidence type="ECO:0000256" key="9">
    <source>
        <dbReference type="SAM" id="SignalP"/>
    </source>
</evidence>
<feature type="repeat" description="ANK" evidence="8">
    <location>
        <begin position="222"/>
        <end position="254"/>
    </location>
</feature>
<keyword evidence="7" id="KW-0472">Membrane</keyword>
<gene>
    <name evidence="11" type="ORF">LAZ67_6001398</name>
</gene>
<feature type="repeat" description="ANK" evidence="8">
    <location>
        <begin position="453"/>
        <end position="485"/>
    </location>
</feature>
<dbReference type="SMART" id="SM00248">
    <property type="entry name" value="ANK"/>
    <property type="match status" value="18"/>
</dbReference>
<keyword evidence="12" id="KW-1185">Reference proteome</keyword>
<dbReference type="Pfam" id="PF13637">
    <property type="entry name" value="Ank_4"/>
    <property type="match status" value="1"/>
</dbReference>
<feature type="repeat" description="ANK" evidence="8">
    <location>
        <begin position="255"/>
        <end position="287"/>
    </location>
</feature>
<comment type="subcellular location">
    <subcellularLocation>
        <location evidence="1">Target cell membrane</location>
    </subcellularLocation>
</comment>
<dbReference type="PROSITE" id="PS50088">
    <property type="entry name" value="ANK_REPEAT"/>
    <property type="match status" value="13"/>
</dbReference>
<evidence type="ECO:0000313" key="11">
    <source>
        <dbReference type="EMBL" id="UYV68874.1"/>
    </source>
</evidence>
<dbReference type="PRINTS" id="PR01415">
    <property type="entry name" value="ANKYRIN"/>
</dbReference>
<feature type="chain" id="PRO_5047390853" description="Tc1-like transposase DDE domain-containing protein" evidence="9">
    <location>
        <begin position="22"/>
        <end position="959"/>
    </location>
</feature>
<dbReference type="PANTHER" id="PTHR24189">
    <property type="entry name" value="MYOTROPHIN"/>
    <property type="match status" value="1"/>
</dbReference>
<feature type="repeat" description="ANK" evidence="8">
    <location>
        <begin position="64"/>
        <end position="96"/>
    </location>
</feature>
<evidence type="ECO:0000256" key="2">
    <source>
        <dbReference type="ARBA" id="ARBA00022483"/>
    </source>
</evidence>
<keyword evidence="5" id="KW-0528">Neurotoxin</keyword>
<dbReference type="InterPro" id="IPR036397">
    <property type="entry name" value="RNaseH_sf"/>
</dbReference>
<dbReference type="InterPro" id="IPR002110">
    <property type="entry name" value="Ankyrin_rpt"/>
</dbReference>
<dbReference type="Gene3D" id="1.25.40.20">
    <property type="entry name" value="Ankyrin repeat-containing domain"/>
    <property type="match status" value="5"/>
</dbReference>
<dbReference type="Gene3D" id="3.30.420.10">
    <property type="entry name" value="Ribonuclease H-like superfamily/Ribonuclease H"/>
    <property type="match status" value="1"/>
</dbReference>
<dbReference type="Proteomes" id="UP001235939">
    <property type="component" value="Chromosome 06"/>
</dbReference>
<feature type="repeat" description="ANK" evidence="8">
    <location>
        <begin position="354"/>
        <end position="386"/>
    </location>
</feature>
<evidence type="ECO:0000256" key="8">
    <source>
        <dbReference type="PROSITE-ProRule" id="PRU00023"/>
    </source>
</evidence>
<evidence type="ECO:0000256" key="4">
    <source>
        <dbReference type="ARBA" id="ARBA00022737"/>
    </source>
</evidence>
<sequence>MTVVYWSNAVVVASMLEWVQARMYCTKERDMVDVTTEMAKSQGDLNMVEILIKAKANVYDEDSGGNTPLHIASLKNHVEMVNYLLKNGANVNAKNEYGVTPLMIYVTKDNMEMVKTLINAKAEINEVDEQGLTALSRAAKIKNEIMFKYLIERGAKDMDDEILNLFVESDNLEMVKFLINSRTEGRNWKDSTFLSIAVINNNFDLVKLLLEKSIYANSMDKWGMTPLIRGAEGGNLEIVRVLVDAKANINLKTNSGRTAISEAILNGHEFVFMYLLENGADVNVKFSNGITPLIYHVERNSLEITERIISCGADVNQKDKDGNSPLNVAVHKGCLKMIRILLEAGADTSAKDQFGFTPLISAVKRNYYWIVQCLIGAGVDINEEDNENQTALSTAFDKFNIDLALYLLEKGANVNVVNKYLETPLLISARKGNLKMVKCLVKAKACINVANHIGKTALSEAIENDHLDVAEFLISEGAEVNTQTESGNTPLIIAATKGNLRIVECLVNAKANIEMSNKDGKTALNLAVYHLDIAKFLIAKGANINTQSKWGSTPLINAVYKDMETVRCLVEARAKLNTANIEGYTALNTAVELGHLDIVKYLVEQGAEVNIKNKKEKFAVHHLVEEEAVEVNTKKENGETPLIVALRNAFHNCKNVINKSLSNVDDIEGYHPEVTHQIIMNPHQEIIKFLIKNEACLEEDRKIDVFEKALWMKDIATLLLQYGCLVDADIEITQSILSSLIECKNYLLNVFIPYVFLTIPSLTKPENLKTFPEWSNLWDQCKSEVVKMKGVYIGDSSVTLYKFLTEYNGDKILGYMSNEDFTCQETRQHYMEGTMTAQRYVDDVLRPVTLPYLQEVPNALYQQDNARPHTACISQQALQDVQMLPWPPYSPDLSPIEHVWDIIGRRLHALPQPRSEDELWQMVKREWRAIPQEAIRTLNDSLPRRVAACIAVRGGPTCY</sequence>
<dbReference type="InterPro" id="IPR050745">
    <property type="entry name" value="Multifunctional_regulatory"/>
</dbReference>
<organism evidence="11 12">
    <name type="scientific">Cordylochernes scorpioides</name>
    <dbReference type="NCBI Taxonomy" id="51811"/>
    <lineage>
        <taxon>Eukaryota</taxon>
        <taxon>Metazoa</taxon>
        <taxon>Ecdysozoa</taxon>
        <taxon>Arthropoda</taxon>
        <taxon>Chelicerata</taxon>
        <taxon>Arachnida</taxon>
        <taxon>Pseudoscorpiones</taxon>
        <taxon>Cheliferoidea</taxon>
        <taxon>Chernetidae</taxon>
        <taxon>Cordylochernes</taxon>
    </lineage>
</organism>
<protein>
    <recommendedName>
        <fullName evidence="10">Tc1-like transposase DDE domain-containing protein</fullName>
    </recommendedName>
</protein>
<dbReference type="Pfam" id="PF12796">
    <property type="entry name" value="Ank_2"/>
    <property type="match status" value="4"/>
</dbReference>
<dbReference type="Pfam" id="PF13857">
    <property type="entry name" value="Ank_5"/>
    <property type="match status" value="1"/>
</dbReference>
<dbReference type="InterPro" id="IPR036770">
    <property type="entry name" value="Ankyrin_rpt-contain_sf"/>
</dbReference>
<keyword evidence="5" id="KW-0800">Toxin</keyword>
<dbReference type="PROSITE" id="PS50297">
    <property type="entry name" value="ANK_REP_REGION"/>
    <property type="match status" value="11"/>
</dbReference>
<keyword evidence="4" id="KW-0677">Repeat</keyword>
<keyword evidence="7" id="KW-1053">Target membrane</keyword>
<feature type="signal peptide" evidence="9">
    <location>
        <begin position="1"/>
        <end position="21"/>
    </location>
</feature>
<keyword evidence="9" id="KW-0732">Signal</keyword>
<evidence type="ECO:0000256" key="7">
    <source>
        <dbReference type="ARBA" id="ARBA00023298"/>
    </source>
</evidence>
<feature type="domain" description="Tc1-like transposase DDE" evidence="10">
    <location>
        <begin position="829"/>
        <end position="919"/>
    </location>
</feature>
<accession>A0ABY6KK73</accession>
<evidence type="ECO:0000313" key="12">
    <source>
        <dbReference type="Proteomes" id="UP001235939"/>
    </source>
</evidence>
<name>A0ABY6KK73_9ARAC</name>
<feature type="repeat" description="ANK" evidence="8">
    <location>
        <begin position="420"/>
        <end position="452"/>
    </location>
</feature>
<keyword evidence="6 8" id="KW-0040">ANK repeat</keyword>
<proteinExistence type="predicted"/>
<dbReference type="Pfam" id="PF00023">
    <property type="entry name" value="Ank"/>
    <property type="match status" value="1"/>
</dbReference>
<feature type="repeat" description="ANK" evidence="8">
    <location>
        <begin position="288"/>
        <end position="320"/>
    </location>
</feature>
<evidence type="ECO:0000256" key="3">
    <source>
        <dbReference type="ARBA" id="ARBA00022537"/>
    </source>
</evidence>
<evidence type="ECO:0000256" key="6">
    <source>
        <dbReference type="ARBA" id="ARBA00023043"/>
    </source>
</evidence>
<feature type="repeat" description="ANK" evidence="8">
    <location>
        <begin position="582"/>
        <end position="614"/>
    </location>
</feature>
<feature type="repeat" description="ANK" evidence="8">
    <location>
        <begin position="189"/>
        <end position="221"/>
    </location>
</feature>
<evidence type="ECO:0000259" key="10">
    <source>
        <dbReference type="Pfam" id="PF13358"/>
    </source>
</evidence>
<dbReference type="SUPFAM" id="SSF48403">
    <property type="entry name" value="Ankyrin repeat"/>
    <property type="match status" value="3"/>
</dbReference>